<dbReference type="PROSITE" id="PS00282">
    <property type="entry name" value="KAZAL_1"/>
    <property type="match status" value="1"/>
</dbReference>
<dbReference type="EnsemblMetazoa" id="AMIN001757-RA">
    <property type="protein sequence ID" value="AMIN001757-PA"/>
    <property type="gene ID" value="AMIN001757"/>
</dbReference>
<accession>A0A182VUL4</accession>
<dbReference type="STRING" id="112268.A0A182VUL4"/>
<evidence type="ECO:0000256" key="1">
    <source>
        <dbReference type="SAM" id="SignalP"/>
    </source>
</evidence>
<dbReference type="CDD" id="cd00104">
    <property type="entry name" value="KAZAL_FS"/>
    <property type="match status" value="1"/>
</dbReference>
<name>A0A182VUL4_9DIPT</name>
<dbReference type="AlphaFoldDB" id="A0A182VUL4"/>
<feature type="chain" id="PRO_5008140377" evidence="1">
    <location>
        <begin position="23"/>
        <end position="98"/>
    </location>
</feature>
<dbReference type="SMART" id="SM00280">
    <property type="entry name" value="KAZAL"/>
    <property type="match status" value="1"/>
</dbReference>
<dbReference type="Pfam" id="PF00050">
    <property type="entry name" value="Kazal_1"/>
    <property type="match status" value="1"/>
</dbReference>
<evidence type="ECO:0000313" key="4">
    <source>
        <dbReference type="Proteomes" id="UP000075920"/>
    </source>
</evidence>
<dbReference type="Proteomes" id="UP000075920">
    <property type="component" value="Unassembled WGS sequence"/>
</dbReference>
<keyword evidence="4" id="KW-1185">Reference proteome</keyword>
<protein>
    <submittedName>
        <fullName evidence="3">Kazal-like domain-containing protein</fullName>
    </submittedName>
</protein>
<organism evidence="3 4">
    <name type="scientific">Anopheles minimus</name>
    <dbReference type="NCBI Taxonomy" id="112268"/>
    <lineage>
        <taxon>Eukaryota</taxon>
        <taxon>Metazoa</taxon>
        <taxon>Ecdysozoa</taxon>
        <taxon>Arthropoda</taxon>
        <taxon>Hexapoda</taxon>
        <taxon>Insecta</taxon>
        <taxon>Pterygota</taxon>
        <taxon>Neoptera</taxon>
        <taxon>Endopterygota</taxon>
        <taxon>Diptera</taxon>
        <taxon>Nematocera</taxon>
        <taxon>Culicoidea</taxon>
        <taxon>Culicidae</taxon>
        <taxon>Anophelinae</taxon>
        <taxon>Anopheles</taxon>
    </lineage>
</organism>
<keyword evidence="1" id="KW-0732">Signal</keyword>
<feature type="domain" description="Kazal-like" evidence="2">
    <location>
        <begin position="45"/>
        <end position="94"/>
    </location>
</feature>
<evidence type="ECO:0000313" key="3">
    <source>
        <dbReference type="EnsemblMetazoa" id="AMIN001757-PA"/>
    </source>
</evidence>
<dbReference type="InterPro" id="IPR036058">
    <property type="entry name" value="Kazal_dom_sf"/>
</dbReference>
<sequence length="98" mass="10768">MKVIMIGTVTVILLVMIAGVCCQQDEKEKGKGFNTLLPKLAPKLNSTAKPCPCKRTYLPLCASNGQTYNNACAFRCAKQLERSLTVTRKGRCEKDAED</sequence>
<proteinExistence type="predicted"/>
<dbReference type="Gene3D" id="3.30.60.30">
    <property type="match status" value="1"/>
</dbReference>
<dbReference type="VEuPathDB" id="VectorBase:AMIN001757"/>
<evidence type="ECO:0000259" key="2">
    <source>
        <dbReference type="PROSITE" id="PS51465"/>
    </source>
</evidence>
<reference evidence="3" key="2">
    <citation type="submission" date="2020-05" db="UniProtKB">
        <authorList>
            <consortium name="EnsemblMetazoa"/>
        </authorList>
    </citation>
    <scope>IDENTIFICATION</scope>
    <source>
        <strain evidence="3">MINIMUS1</strain>
    </source>
</reference>
<reference evidence="4" key="1">
    <citation type="submission" date="2013-03" db="EMBL/GenBank/DDBJ databases">
        <title>The Genome Sequence of Anopheles minimus MINIMUS1.</title>
        <authorList>
            <consortium name="The Broad Institute Genomics Platform"/>
            <person name="Neafsey D.E."/>
            <person name="Walton C."/>
            <person name="Walker B."/>
            <person name="Young S.K."/>
            <person name="Zeng Q."/>
            <person name="Gargeya S."/>
            <person name="Fitzgerald M."/>
            <person name="Haas B."/>
            <person name="Abouelleil A."/>
            <person name="Allen A.W."/>
            <person name="Alvarado L."/>
            <person name="Arachchi H.M."/>
            <person name="Berlin A.M."/>
            <person name="Chapman S.B."/>
            <person name="Gainer-Dewar J."/>
            <person name="Goldberg J."/>
            <person name="Griggs A."/>
            <person name="Gujja S."/>
            <person name="Hansen M."/>
            <person name="Howarth C."/>
            <person name="Imamovic A."/>
            <person name="Ireland A."/>
            <person name="Larimer J."/>
            <person name="McCowan C."/>
            <person name="Murphy C."/>
            <person name="Pearson M."/>
            <person name="Poon T.W."/>
            <person name="Priest M."/>
            <person name="Roberts A."/>
            <person name="Saif S."/>
            <person name="Shea T."/>
            <person name="Sisk P."/>
            <person name="Sykes S."/>
            <person name="Wortman J."/>
            <person name="Nusbaum C."/>
            <person name="Birren B."/>
        </authorList>
    </citation>
    <scope>NUCLEOTIDE SEQUENCE [LARGE SCALE GENOMIC DNA]</scope>
    <source>
        <strain evidence="4">MINIMUS1</strain>
    </source>
</reference>
<dbReference type="SUPFAM" id="SSF100895">
    <property type="entry name" value="Kazal-type serine protease inhibitors"/>
    <property type="match status" value="1"/>
</dbReference>
<dbReference type="PROSITE" id="PS51465">
    <property type="entry name" value="KAZAL_2"/>
    <property type="match status" value="1"/>
</dbReference>
<feature type="signal peptide" evidence="1">
    <location>
        <begin position="1"/>
        <end position="22"/>
    </location>
</feature>
<dbReference type="InterPro" id="IPR002350">
    <property type="entry name" value="Kazal_dom"/>
</dbReference>